<protein>
    <submittedName>
        <fullName evidence="1">Uncharacterized protein</fullName>
    </submittedName>
</protein>
<gene>
    <name evidence="1" type="ORF">MtrDRAFT_AC157503g31v2</name>
</gene>
<reference evidence="1" key="1">
    <citation type="submission" date="2005-04" db="EMBL/GenBank/DDBJ databases">
        <authorList>
            <person name="Town C.D."/>
        </authorList>
    </citation>
    <scope>NUCLEOTIDE SEQUENCE</scope>
</reference>
<dbReference type="EMBL" id="AC157503">
    <property type="protein sequence ID" value="ABN08558.1"/>
    <property type="molecule type" value="Genomic_DNA"/>
</dbReference>
<dbReference type="AlphaFoldDB" id="A2Q4K8"/>
<evidence type="ECO:0000313" key="1">
    <source>
        <dbReference type="EMBL" id="ABN08558.1"/>
    </source>
</evidence>
<organism evidence="1">
    <name type="scientific">Medicago truncatula</name>
    <name type="common">Barrel medic</name>
    <name type="synonym">Medicago tribuloides</name>
    <dbReference type="NCBI Taxonomy" id="3880"/>
    <lineage>
        <taxon>Eukaryota</taxon>
        <taxon>Viridiplantae</taxon>
        <taxon>Streptophyta</taxon>
        <taxon>Embryophyta</taxon>
        <taxon>Tracheophyta</taxon>
        <taxon>Spermatophyta</taxon>
        <taxon>Magnoliopsida</taxon>
        <taxon>eudicotyledons</taxon>
        <taxon>Gunneridae</taxon>
        <taxon>Pentapetalae</taxon>
        <taxon>rosids</taxon>
        <taxon>fabids</taxon>
        <taxon>Fabales</taxon>
        <taxon>Fabaceae</taxon>
        <taxon>Papilionoideae</taxon>
        <taxon>50 kb inversion clade</taxon>
        <taxon>NPAAA clade</taxon>
        <taxon>Hologalegina</taxon>
        <taxon>IRL clade</taxon>
        <taxon>Trifolieae</taxon>
        <taxon>Medicago</taxon>
    </lineage>
</organism>
<accession>A2Q4K8</accession>
<proteinExistence type="predicted"/>
<reference evidence="1" key="2">
    <citation type="submission" date="2007-03" db="EMBL/GenBank/DDBJ databases">
        <authorList>
            <consortium name="The International Medicago Genome Annotation Group"/>
        </authorList>
    </citation>
    <scope>NUCLEOTIDE SEQUENCE</scope>
</reference>
<sequence>MKHCSYFFHGLIFSTSFSRPPLLGPPSSLSFFLSSLLLSSIDPCMCFTIITIEEKNSIC</sequence>
<name>A2Q4K8_MEDTR</name>